<gene>
    <name evidence="5" type="primary">LOC108049823</name>
    <name evidence="3" type="synonym">108049823</name>
</gene>
<dbReference type="OrthoDB" id="7736976at2759"/>
<feature type="compositionally biased region" description="Basic and acidic residues" evidence="1">
    <location>
        <begin position="29"/>
        <end position="47"/>
    </location>
</feature>
<protein>
    <submittedName>
        <fullName evidence="5">Uncharacterized protein LOC108049823</fullName>
    </submittedName>
</protein>
<dbReference type="EnsemblMetazoa" id="XM_017131153.1">
    <property type="protein sequence ID" value="XP_016986642.1"/>
    <property type="gene ID" value="LOC108049823"/>
</dbReference>
<evidence type="ECO:0000313" key="5">
    <source>
        <dbReference type="RefSeq" id="XP_016986642.1"/>
    </source>
</evidence>
<evidence type="ECO:0000256" key="1">
    <source>
        <dbReference type="SAM" id="MobiDB-lite"/>
    </source>
</evidence>
<reference evidence="4" key="1">
    <citation type="journal article" date="2021" name="Elife">
        <title>Highly contiguous assemblies of 101 drosophilid genomes.</title>
        <authorList>
            <person name="Kim B.Y."/>
            <person name="Wang J.R."/>
            <person name="Miller D.E."/>
            <person name="Barmina O."/>
            <person name="Delaney E."/>
            <person name="Thompson A."/>
            <person name="Comeault A.A."/>
            <person name="Peede D."/>
            <person name="D'Agostino E.R."/>
            <person name="Pelaez J."/>
            <person name="Aguilar J.M."/>
            <person name="Haji D."/>
            <person name="Matsunaga T."/>
            <person name="Armstrong E.E."/>
            <person name="Zych M."/>
            <person name="Ogawa Y."/>
            <person name="Stamenkovic-Radak M."/>
            <person name="Jelic M."/>
            <person name="Veselinovic M.S."/>
            <person name="Tanaskovic M."/>
            <person name="Eric P."/>
            <person name="Gao J.J."/>
            <person name="Katoh T.K."/>
            <person name="Toda M.J."/>
            <person name="Watabe H."/>
            <person name="Watada M."/>
            <person name="Davis J.S."/>
            <person name="Moyle L.C."/>
            <person name="Manoli G."/>
            <person name="Bertolini E."/>
            <person name="Kostal V."/>
            <person name="Hawley R.S."/>
            <person name="Takahashi A."/>
            <person name="Jones C.D."/>
            <person name="Price D.K."/>
            <person name="Whiteman N."/>
            <person name="Kopp A."/>
            <person name="Matute D.R."/>
            <person name="Petrov D.A."/>
        </authorList>
    </citation>
    <scope>NUCLEOTIDE SEQUENCE [LARGE SCALE GENOMIC DNA]</scope>
</reference>
<name>A0A6P4F8S8_DRORH</name>
<sequence length="870" mass="99326">MGKKFCYSEQKAATQAKPRIANRKSYRQGNRDQLEKDPDAEEEKKEDEGDEDMENPEQPQQVNGGVVGNLANGYLKLVDQIQARLCPPPPPVVEVQVEEKREVGGEIPENPLVEEEISESSEDTTRPCIGFVDLFRRSLHFECLGIPLTPLELFSMECRRREELKGRFASGSEDRNPSKISQKELKKPKEDLSNTAIPILRRVSPPPETRNPVKNNMETPQHKSDPEGILEDGNKSLNCSSIELAKYSPKFQSRFYGKYPNQNMAKKLVKRCSSQNLQKFPEPFFKSALDSFRLPGKDPIQNPIVKTTSRASVKFPEQTQARYSIPSRRCAKFPVQSPSKILGKLKLPSKRQSGDPFHSNQSAKKKPVDCKKNRDMEPSGSIKSPILIKQNEESKKNVTINRRNLSKASLSPRWIPCRRESKLHRSISRNDCRTNESPRLKRPKTLTLKTLLSPRPLKDCHSSGSEGFKNRSQLIGFKGAKTPDPVKSSSLENFDERLKTLLRSEPKKSCLKKSDDAERLVPLHSTDTFAEVWRKTGLGNGYRDEKLRMGGLYSRGAKLKFQPIDRLDAGCAGTPLFRESDETLERTQYFVTEFDKLSRAERVQDLELRMGQLRLLQSTSDREYRRHFREQKNIFRPVLTNSVKFGCPLNHDDCPAVMNATLLSHFVNQHLNEPGIELREIFESERMLIIFSPRAFQLGKNTCMSVIVYGGVRNKPCTLPAARFMPTQNVQLPEPYVRYSGHLPLFVMICRNRLSSLEGRKVRFEGVDDKDAVALWMASMDLPQPIHVVMTVLNRRLDITRSSIMKVRGIHKSHDCQEFMPSSKQYMRLSDQDLRVLTNDHTEPLYMEITVKEYAGIFPCRHSLPSKGVN</sequence>
<evidence type="ECO:0000259" key="2">
    <source>
        <dbReference type="Pfam" id="PF15866"/>
    </source>
</evidence>
<dbReference type="RefSeq" id="XP_016986642.1">
    <property type="nucleotide sequence ID" value="XM_017131153.1"/>
</dbReference>
<dbReference type="AlphaFoldDB" id="A0A6P4F8S8"/>
<dbReference type="Pfam" id="PF15866">
    <property type="entry name" value="DUF4729"/>
    <property type="match status" value="1"/>
</dbReference>
<accession>A0A6P4F8S8</accession>
<dbReference type="OMA" id="FVMICRN"/>
<dbReference type="InterPro" id="IPR031732">
    <property type="entry name" value="DUF4729"/>
</dbReference>
<feature type="compositionally biased region" description="Basic and acidic residues" evidence="1">
    <location>
        <begin position="366"/>
        <end position="377"/>
    </location>
</feature>
<evidence type="ECO:0000313" key="3">
    <source>
        <dbReference type="EnsemblMetazoa" id="XP_016986642.1"/>
    </source>
</evidence>
<evidence type="ECO:0000313" key="4">
    <source>
        <dbReference type="Proteomes" id="UP001652680"/>
    </source>
</evidence>
<proteinExistence type="predicted"/>
<dbReference type="GeneID" id="108049823"/>
<reference evidence="3" key="3">
    <citation type="submission" date="2025-05" db="UniProtKB">
        <authorList>
            <consortium name="EnsemblMetazoa"/>
        </authorList>
    </citation>
    <scope>IDENTIFICATION</scope>
</reference>
<feature type="domain" description="DUF4729" evidence="2">
    <location>
        <begin position="647"/>
        <end position="840"/>
    </location>
</feature>
<reference evidence="5" key="2">
    <citation type="submission" date="2025-04" db="UniProtKB">
        <authorList>
            <consortium name="RefSeq"/>
        </authorList>
    </citation>
    <scope>IDENTIFICATION</scope>
</reference>
<feature type="compositionally biased region" description="Basic and acidic residues" evidence="1">
    <location>
        <begin position="167"/>
        <end position="192"/>
    </location>
</feature>
<feature type="region of interest" description="Disordered" evidence="1">
    <location>
        <begin position="167"/>
        <end position="232"/>
    </location>
</feature>
<feature type="region of interest" description="Disordered" evidence="1">
    <location>
        <begin position="341"/>
        <end position="383"/>
    </location>
</feature>
<organism evidence="5">
    <name type="scientific">Drosophila rhopaloa</name>
    <name type="common">Fruit fly</name>
    <dbReference type="NCBI Taxonomy" id="1041015"/>
    <lineage>
        <taxon>Eukaryota</taxon>
        <taxon>Metazoa</taxon>
        <taxon>Ecdysozoa</taxon>
        <taxon>Arthropoda</taxon>
        <taxon>Hexapoda</taxon>
        <taxon>Insecta</taxon>
        <taxon>Pterygota</taxon>
        <taxon>Neoptera</taxon>
        <taxon>Endopterygota</taxon>
        <taxon>Diptera</taxon>
        <taxon>Brachycera</taxon>
        <taxon>Muscomorpha</taxon>
        <taxon>Ephydroidea</taxon>
        <taxon>Drosophilidae</taxon>
        <taxon>Drosophila</taxon>
        <taxon>Sophophora</taxon>
    </lineage>
</organism>
<feature type="region of interest" description="Disordered" evidence="1">
    <location>
        <begin position="1"/>
        <end position="66"/>
    </location>
</feature>
<keyword evidence="4" id="KW-1185">Reference proteome</keyword>
<dbReference type="Proteomes" id="UP001652680">
    <property type="component" value="Unassembled WGS sequence"/>
</dbReference>